<dbReference type="AlphaFoldDB" id="A0A2U3AFR2"/>
<sequence>MINMYNDLNKLEGTFRQLEQFKALETAIEAVKEDESAVALFSNFRKMQMTLQEKQATGEDLNEDELQYAQKTAQLAQQNEKINAMLIAEMALSSVIEEITNVLVKPVQALYDGIPEAE</sequence>
<dbReference type="Pfam" id="PF06133">
    <property type="entry name" value="Com_YlbF"/>
    <property type="match status" value="1"/>
</dbReference>
<comment type="caution">
    <text evidence="2">The sequence shown here is derived from an EMBL/GenBank/DDBJ whole genome shotgun (WGS) entry which is preliminary data.</text>
</comment>
<accession>A0A2U3AFR2</accession>
<name>A0A2U3AFR2_9BACL</name>
<dbReference type="RefSeq" id="WP_109307410.1">
    <property type="nucleotide sequence ID" value="NZ_BJUF01000063.1"/>
</dbReference>
<protein>
    <recommendedName>
        <fullName evidence="1">UPF0342 protein DEX24_16120</fullName>
    </recommendedName>
</protein>
<dbReference type="Proteomes" id="UP000245938">
    <property type="component" value="Unassembled WGS sequence"/>
</dbReference>
<evidence type="ECO:0000313" key="3">
    <source>
        <dbReference type="Proteomes" id="UP000245938"/>
    </source>
</evidence>
<dbReference type="InterPro" id="IPR023378">
    <property type="entry name" value="YheA/YmcA-like_dom_sf"/>
</dbReference>
<dbReference type="SUPFAM" id="SSF158622">
    <property type="entry name" value="YheA/YmcA-like"/>
    <property type="match status" value="1"/>
</dbReference>
<evidence type="ECO:0000313" key="2">
    <source>
        <dbReference type="EMBL" id="PWI23388.1"/>
    </source>
</evidence>
<dbReference type="Gene3D" id="1.20.1500.10">
    <property type="entry name" value="YheA/YmcA-like"/>
    <property type="match status" value="1"/>
</dbReference>
<comment type="similarity">
    <text evidence="1">Belongs to the UPF0342 family.</text>
</comment>
<dbReference type="OrthoDB" id="9811402at2"/>
<organism evidence="2 3">
    <name type="scientific">Kurthia sibirica</name>
    <dbReference type="NCBI Taxonomy" id="202750"/>
    <lineage>
        <taxon>Bacteria</taxon>
        <taxon>Bacillati</taxon>
        <taxon>Bacillota</taxon>
        <taxon>Bacilli</taxon>
        <taxon>Bacillales</taxon>
        <taxon>Caryophanaceae</taxon>
        <taxon>Kurthia</taxon>
    </lineage>
</organism>
<keyword evidence="3" id="KW-1185">Reference proteome</keyword>
<dbReference type="EMBL" id="QFVR01000035">
    <property type="protein sequence ID" value="PWI23388.1"/>
    <property type="molecule type" value="Genomic_DNA"/>
</dbReference>
<gene>
    <name evidence="2" type="ORF">DEX24_16120</name>
</gene>
<proteinExistence type="inferred from homology"/>
<dbReference type="InterPro" id="IPR010368">
    <property type="entry name" value="Com_YlbF"/>
</dbReference>
<dbReference type="HAMAP" id="MF_01526">
    <property type="entry name" value="UPF0342"/>
    <property type="match status" value="1"/>
</dbReference>
<evidence type="ECO:0000256" key="1">
    <source>
        <dbReference type="HAMAP-Rule" id="MF_01526"/>
    </source>
</evidence>
<reference evidence="2 3" key="1">
    <citation type="submission" date="2018-05" db="EMBL/GenBank/DDBJ databases">
        <title>Kurthia sibirica genome sequence.</title>
        <authorList>
            <person name="Maclea K.S."/>
            <person name="Goen A.E."/>
        </authorList>
    </citation>
    <scope>NUCLEOTIDE SEQUENCE [LARGE SCALE GENOMIC DNA]</scope>
    <source>
        <strain evidence="2 3">ATCC 49154</strain>
    </source>
</reference>